<name>A0A6J6AE92_9ZZZZ</name>
<accession>A0A6J6AE92</accession>
<dbReference type="AlphaFoldDB" id="A0A6J6AE92"/>
<organism evidence="1">
    <name type="scientific">freshwater metagenome</name>
    <dbReference type="NCBI Taxonomy" id="449393"/>
    <lineage>
        <taxon>unclassified sequences</taxon>
        <taxon>metagenomes</taxon>
        <taxon>ecological metagenomes</taxon>
    </lineage>
</organism>
<dbReference type="EMBL" id="CAESPC010000101">
    <property type="protein sequence ID" value="CAB4367072.1"/>
    <property type="molecule type" value="Genomic_DNA"/>
</dbReference>
<proteinExistence type="predicted"/>
<gene>
    <name evidence="1" type="ORF">UFOPK4180_00671</name>
</gene>
<reference evidence="1" key="1">
    <citation type="submission" date="2020-05" db="EMBL/GenBank/DDBJ databases">
        <authorList>
            <person name="Chiriac C."/>
            <person name="Salcher M."/>
            <person name="Ghai R."/>
            <person name="Kavagutti S V."/>
        </authorList>
    </citation>
    <scope>NUCLEOTIDE SEQUENCE</scope>
</reference>
<sequence>MLPMIARNPSATIKIVLRGNRSTQTPPMGAKRTPESTRAAKIIPSVVALPPASRTVTARAMGKADIAIVVRVAEKIKFL</sequence>
<evidence type="ECO:0000313" key="1">
    <source>
        <dbReference type="EMBL" id="CAB4367072.1"/>
    </source>
</evidence>
<protein>
    <submittedName>
        <fullName evidence="1">Unannotated protein</fullName>
    </submittedName>
</protein>